<protein>
    <submittedName>
        <fullName evidence="1">Uncharacterized protein</fullName>
    </submittedName>
</protein>
<keyword evidence="2" id="KW-1185">Reference proteome</keyword>
<comment type="caution">
    <text evidence="1">The sequence shown here is derived from an EMBL/GenBank/DDBJ whole genome shotgun (WGS) entry which is preliminary data.</text>
</comment>
<evidence type="ECO:0000313" key="1">
    <source>
        <dbReference type="EMBL" id="MFD1430439.1"/>
    </source>
</evidence>
<proteinExistence type="predicted"/>
<dbReference type="Proteomes" id="UP001597196">
    <property type="component" value="Unassembled WGS sequence"/>
</dbReference>
<reference evidence="2" key="1">
    <citation type="journal article" date="2019" name="Int. J. Syst. Evol. Microbiol.">
        <title>The Global Catalogue of Microorganisms (GCM) 10K type strain sequencing project: providing services to taxonomists for standard genome sequencing and annotation.</title>
        <authorList>
            <consortium name="The Broad Institute Genomics Platform"/>
            <consortium name="The Broad Institute Genome Sequencing Center for Infectious Disease"/>
            <person name="Wu L."/>
            <person name="Ma J."/>
        </authorList>
    </citation>
    <scope>NUCLEOTIDE SEQUENCE [LARGE SCALE GENOMIC DNA]</scope>
    <source>
        <strain evidence="2">CCM 8980</strain>
    </source>
</reference>
<accession>A0ABW4CI12</accession>
<dbReference type="RefSeq" id="WP_203627365.1">
    <property type="nucleotide sequence ID" value="NZ_BOLQ01000013.1"/>
</dbReference>
<gene>
    <name evidence="1" type="ORF">ACFQ4P_09275</name>
</gene>
<dbReference type="EMBL" id="JBHTOC010000013">
    <property type="protein sequence ID" value="MFD1430439.1"/>
    <property type="molecule type" value="Genomic_DNA"/>
</dbReference>
<sequence length="66" mass="6844">MALHIIEFFLKRCIVSCGLTLCRAGLFPLGLLAKRTHGLDIGVENGVDAGQNIGKKAAVPASPGAL</sequence>
<evidence type="ECO:0000313" key="2">
    <source>
        <dbReference type="Proteomes" id="UP001597196"/>
    </source>
</evidence>
<name>A0ABW4CI12_9LACO</name>
<organism evidence="1 2">
    <name type="scientific">Lacticaseibacillus mingshuiensis</name>
    <dbReference type="NCBI Taxonomy" id="2799574"/>
    <lineage>
        <taxon>Bacteria</taxon>
        <taxon>Bacillati</taxon>
        <taxon>Bacillota</taxon>
        <taxon>Bacilli</taxon>
        <taxon>Lactobacillales</taxon>
        <taxon>Lactobacillaceae</taxon>
        <taxon>Lacticaseibacillus</taxon>
    </lineage>
</organism>